<keyword evidence="1" id="KW-0472">Membrane</keyword>
<dbReference type="InterPro" id="IPR005031">
    <property type="entry name" value="COQ10_START"/>
</dbReference>
<keyword evidence="1" id="KW-0812">Transmembrane</keyword>
<dbReference type="CDD" id="cd07817">
    <property type="entry name" value="SRPBCC_8"/>
    <property type="match status" value="1"/>
</dbReference>
<feature type="domain" description="Coenzyme Q-binding protein COQ10 START" evidence="2">
    <location>
        <begin position="54"/>
        <end position="179"/>
    </location>
</feature>
<gene>
    <name evidence="3" type="ORF">AVDCRST_MAG86-613</name>
</gene>
<dbReference type="AlphaFoldDB" id="A0A6J4UX80"/>
<organism evidence="3">
    <name type="scientific">uncultured Truepera sp</name>
    <dbReference type="NCBI Taxonomy" id="543023"/>
    <lineage>
        <taxon>Bacteria</taxon>
        <taxon>Thermotogati</taxon>
        <taxon>Deinococcota</taxon>
        <taxon>Deinococci</taxon>
        <taxon>Trueperales</taxon>
        <taxon>Trueperaceae</taxon>
        <taxon>Truepera</taxon>
        <taxon>environmental samples</taxon>
    </lineage>
</organism>
<dbReference type="InterPro" id="IPR023393">
    <property type="entry name" value="START-like_dom_sf"/>
</dbReference>
<feature type="transmembrane region" description="Helical" evidence="1">
    <location>
        <begin position="15"/>
        <end position="35"/>
    </location>
</feature>
<proteinExistence type="predicted"/>
<evidence type="ECO:0000256" key="1">
    <source>
        <dbReference type="SAM" id="Phobius"/>
    </source>
</evidence>
<evidence type="ECO:0000259" key="2">
    <source>
        <dbReference type="Pfam" id="PF03364"/>
    </source>
</evidence>
<dbReference type="PANTHER" id="PTHR33824:SF7">
    <property type="entry name" value="POLYKETIDE CYCLASE_DEHYDRASE AND LIPID TRANSPORT SUPERFAMILY PROTEIN"/>
    <property type="match status" value="1"/>
</dbReference>
<dbReference type="SUPFAM" id="SSF55961">
    <property type="entry name" value="Bet v1-like"/>
    <property type="match status" value="1"/>
</dbReference>
<name>A0A6J4UX80_9DEIN</name>
<reference evidence="3" key="1">
    <citation type="submission" date="2020-02" db="EMBL/GenBank/DDBJ databases">
        <authorList>
            <person name="Meier V. D."/>
        </authorList>
    </citation>
    <scope>NUCLEOTIDE SEQUENCE</scope>
    <source>
        <strain evidence="3">AVDCRST_MAG86</strain>
    </source>
</reference>
<dbReference type="InterPro" id="IPR047137">
    <property type="entry name" value="ORF3"/>
</dbReference>
<dbReference type="Pfam" id="PF03364">
    <property type="entry name" value="Polyketide_cyc"/>
    <property type="match status" value="1"/>
</dbReference>
<sequence length="201" mass="21989">MATGRKDGGPLSDSALLVLGVALLSIGGYAAYLATRKEATPNDKRIRVEKHVTINRPAAELYAFWRTLENLPKVMSHLESVTELDEKRSHWTAKAPMGMSVSWDAEITEDLPNEGLAWRALEGSDIENAGSVFFNELSHDRGTELKVVLAYEPPLGKVGATVARLMGEEPAAQLQDDLRRFKQLMETGETATTHGQTSGRA</sequence>
<protein>
    <recommendedName>
        <fullName evidence="2">Coenzyme Q-binding protein COQ10 START domain-containing protein</fullName>
    </recommendedName>
</protein>
<evidence type="ECO:0000313" key="3">
    <source>
        <dbReference type="EMBL" id="CAA9560901.1"/>
    </source>
</evidence>
<dbReference type="Gene3D" id="3.30.530.20">
    <property type="match status" value="1"/>
</dbReference>
<dbReference type="PANTHER" id="PTHR33824">
    <property type="entry name" value="POLYKETIDE CYCLASE/DEHYDRASE AND LIPID TRANSPORT SUPERFAMILY PROTEIN"/>
    <property type="match status" value="1"/>
</dbReference>
<dbReference type="EMBL" id="CADCWP010000041">
    <property type="protein sequence ID" value="CAA9560901.1"/>
    <property type="molecule type" value="Genomic_DNA"/>
</dbReference>
<accession>A0A6J4UX80</accession>
<keyword evidence="1" id="KW-1133">Transmembrane helix</keyword>